<evidence type="ECO:0000259" key="1">
    <source>
        <dbReference type="Pfam" id="PF03275"/>
    </source>
</evidence>
<organism evidence="2 3">
    <name type="scientific">Acetobacter musti</name>
    <dbReference type="NCBI Taxonomy" id="864732"/>
    <lineage>
        <taxon>Bacteria</taxon>
        <taxon>Pseudomonadati</taxon>
        <taxon>Pseudomonadota</taxon>
        <taxon>Alphaproteobacteria</taxon>
        <taxon>Acetobacterales</taxon>
        <taxon>Acetobacteraceae</taxon>
        <taxon>Acetobacter</taxon>
    </lineage>
</organism>
<dbReference type="Pfam" id="PF03275">
    <property type="entry name" value="GLF"/>
    <property type="match status" value="1"/>
</dbReference>
<dbReference type="EMBL" id="WOTB01000002">
    <property type="protein sequence ID" value="NHN83562.1"/>
    <property type="molecule type" value="Genomic_DNA"/>
</dbReference>
<name>A0ABX0JL45_9PROT</name>
<dbReference type="Pfam" id="PF13450">
    <property type="entry name" value="NAD_binding_8"/>
    <property type="match status" value="1"/>
</dbReference>
<evidence type="ECO:0000313" key="2">
    <source>
        <dbReference type="EMBL" id="NHN83562.1"/>
    </source>
</evidence>
<dbReference type="Proteomes" id="UP000635278">
    <property type="component" value="Unassembled WGS sequence"/>
</dbReference>
<dbReference type="SUPFAM" id="SSF51971">
    <property type="entry name" value="Nucleotide-binding domain"/>
    <property type="match status" value="1"/>
</dbReference>
<comment type="caution">
    <text evidence="2">The sequence shown here is derived from an EMBL/GenBank/DDBJ whole genome shotgun (WGS) entry which is preliminary data.</text>
</comment>
<dbReference type="SUPFAM" id="SSF54373">
    <property type="entry name" value="FAD-linked reductases, C-terminal domain"/>
    <property type="match status" value="1"/>
</dbReference>
<proteinExistence type="predicted"/>
<reference evidence="2 3" key="1">
    <citation type="journal article" date="2020" name="Int. J. Syst. Evol. Microbiol.">
        <title>Novel acetic acid bacteria from cider fermentations: Acetobacter conturbans sp. nov. and Acetobacter fallax sp. nov.</title>
        <authorList>
            <person name="Sombolestani A.S."/>
            <person name="Cleenwerck I."/>
            <person name="Cnockaert M."/>
            <person name="Borremans W."/>
            <person name="Wieme A.D."/>
            <person name="De Vuyst L."/>
            <person name="Vandamme P."/>
        </authorList>
    </citation>
    <scope>NUCLEOTIDE SEQUENCE [LARGE SCALE GENOMIC DNA]</scope>
    <source>
        <strain evidence="2 3">LMG 30640</strain>
    </source>
</reference>
<keyword evidence="3" id="KW-1185">Reference proteome</keyword>
<evidence type="ECO:0000313" key="3">
    <source>
        <dbReference type="Proteomes" id="UP000635278"/>
    </source>
</evidence>
<dbReference type="PANTHER" id="PTHR21197">
    <property type="entry name" value="UDP-GALACTOPYRANOSE MUTASE"/>
    <property type="match status" value="1"/>
</dbReference>
<dbReference type="PANTHER" id="PTHR21197:SF0">
    <property type="entry name" value="UDP-GALACTOPYRANOSE MUTASE"/>
    <property type="match status" value="1"/>
</dbReference>
<gene>
    <name evidence="2" type="ORF">GOB93_02765</name>
</gene>
<dbReference type="Gene3D" id="3.40.50.720">
    <property type="entry name" value="NAD(P)-binding Rossmann-like Domain"/>
    <property type="match status" value="3"/>
</dbReference>
<dbReference type="RefSeq" id="WP_173581977.1">
    <property type="nucleotide sequence ID" value="NZ_WOTB01000002.1"/>
</dbReference>
<accession>A0ABX0JL45</accession>
<feature type="domain" description="UDP-galactopyranose mutase C-terminal" evidence="1">
    <location>
        <begin position="147"/>
        <end position="347"/>
    </location>
</feature>
<dbReference type="InterPro" id="IPR015899">
    <property type="entry name" value="UDP-GalPyranose_mutase_C"/>
</dbReference>
<sequence>MRYCVVGGGFSGAIVARHLAEKGRQVLLIDERAHPGGNCHTERDASTGVMVHRYGPHIFHTADRRAWDYVRRFGTFHPYINRVKAVSQGKIYTLPISLLTINQFFGTTMGPAEARRFIAGKADRTITEPRNFEEQALSMIGPDLYRAFFYGYTRKQWGIEPAELPASILKRLPVRFSYDDNYFTHPWQGIPEAGYTAVIRNILSVPGLEIRLGARFEDIEEPFAHVFYTGPLDRFFGFRNGRLGYRTLDFERFEGEGDYQGTAVMNYCDETTPWTRISEHRHFAPWENITSGRTVCFKEFSRLSGRNDIPYYPIRLVDEKKMLGEYLSMARATAGVSFLGRLGTYRYLDMDVTVSEALSACDLINQTLESGQQLPAFFTDLTA</sequence>
<protein>
    <submittedName>
        <fullName evidence="2">FAD-dependent oxidoreductase</fullName>
    </submittedName>
</protein>